<feature type="chain" id="PRO_5042951067" description="acetylcholinesterase" evidence="10">
    <location>
        <begin position="17"/>
        <end position="516"/>
    </location>
</feature>
<feature type="signal peptide" evidence="10">
    <location>
        <begin position="1"/>
        <end position="16"/>
    </location>
</feature>
<evidence type="ECO:0000259" key="11">
    <source>
        <dbReference type="Pfam" id="PF00135"/>
    </source>
</evidence>
<sequence>MLLCALLGAVLALCAADSPVVRTNSGLVSGQRFHVNNKLVDAFYGIPYAEPPVGELRFQRPRRLRPWKGVFNATKKPVPCRQLSLRFLKSVTLHYESSSEDCLYLNVWRPVLPDCKDGGCPSKLPVIVFVYGGAFQWGDSGLFIYDMERFVSRSNVVFVTFNYRLGVFGFLTTNTPDAPANNGLWDQHLVLKWVRENIENFGGDHSDVTFAGQSAGGMSVGFHAVSPYSRGLFKKVVMHSGTPLSVILWQAQSSAAKMRNIAGVLGCYNSGRPADEQLGDIVACLKKLDAKVIMDAVRQQDPANQLFFPLFGDSFMPYDPQAAATWTEMGVRSVFLGTTRDEGTLFVDNIRYLSPQIDLLLKQDYRLAVMAFMATTFGIPIKEARGIVAKYYGDYGVEHDSESAFAIFARVVGDALFDCPTHFFANLTARSGIPTYRYVFDHRPSFSLWPKSYGVAHSDDIYFFYGSDSAISDKTKYTNALDADAQKLLSGVEVTEEEKCFSKELMRMLYKFAKYG</sequence>
<keyword evidence="6" id="KW-1015">Disulfide bond</keyword>
<proteinExistence type="inferred from homology"/>
<evidence type="ECO:0000256" key="2">
    <source>
        <dbReference type="ARBA" id="ARBA00013276"/>
    </source>
</evidence>
<feature type="active site" description="Charge relay system" evidence="9">
    <location>
        <position position="342"/>
    </location>
</feature>
<dbReference type="AlphaFoldDB" id="A0AAQ4FMS0"/>
<evidence type="ECO:0000313" key="13">
    <source>
        <dbReference type="Proteomes" id="UP001321473"/>
    </source>
</evidence>
<dbReference type="GO" id="GO:0005886">
    <property type="term" value="C:plasma membrane"/>
    <property type="evidence" value="ECO:0007669"/>
    <property type="project" value="TreeGrafter"/>
</dbReference>
<dbReference type="GO" id="GO:0019695">
    <property type="term" value="P:choline metabolic process"/>
    <property type="evidence" value="ECO:0007669"/>
    <property type="project" value="TreeGrafter"/>
</dbReference>
<gene>
    <name evidence="12" type="ORF">V5799_022172</name>
</gene>
<keyword evidence="5" id="KW-0531">Neurotransmitter degradation</keyword>
<dbReference type="InterPro" id="IPR050654">
    <property type="entry name" value="AChE-related_enzymes"/>
</dbReference>
<evidence type="ECO:0000256" key="1">
    <source>
        <dbReference type="ARBA" id="ARBA00005964"/>
    </source>
</evidence>
<dbReference type="EMBL" id="JARKHS020001188">
    <property type="protein sequence ID" value="KAK8788053.1"/>
    <property type="molecule type" value="Genomic_DNA"/>
</dbReference>
<evidence type="ECO:0000256" key="10">
    <source>
        <dbReference type="SAM" id="SignalP"/>
    </source>
</evidence>
<keyword evidence="7" id="KW-0325">Glycoprotein</keyword>
<evidence type="ECO:0000313" key="12">
    <source>
        <dbReference type="EMBL" id="KAK8788053.1"/>
    </source>
</evidence>
<feature type="active site" description="Charge relay system" evidence="9">
    <location>
        <position position="457"/>
    </location>
</feature>
<dbReference type="InterPro" id="IPR019819">
    <property type="entry name" value="Carboxylesterase_B_CS"/>
</dbReference>
<evidence type="ECO:0000256" key="8">
    <source>
        <dbReference type="ARBA" id="ARBA00048484"/>
    </source>
</evidence>
<dbReference type="InterPro" id="IPR002018">
    <property type="entry name" value="CarbesteraseB"/>
</dbReference>
<dbReference type="SUPFAM" id="SSF53474">
    <property type="entry name" value="alpha/beta-Hydrolases"/>
    <property type="match status" value="1"/>
</dbReference>
<evidence type="ECO:0000256" key="4">
    <source>
        <dbReference type="ARBA" id="ARBA00022801"/>
    </source>
</evidence>
<reference evidence="12 13" key="1">
    <citation type="journal article" date="2023" name="Arcadia Sci">
        <title>De novo assembly of a long-read Amblyomma americanum tick genome.</title>
        <authorList>
            <person name="Chou S."/>
            <person name="Poskanzer K.E."/>
            <person name="Rollins M."/>
            <person name="Thuy-Boun P.S."/>
        </authorList>
    </citation>
    <scope>NUCLEOTIDE SEQUENCE [LARGE SCALE GENOMIC DNA]</scope>
    <source>
        <strain evidence="12">F_SG_1</strain>
        <tissue evidence="12">Salivary glands</tissue>
    </source>
</reference>
<dbReference type="PANTHER" id="PTHR43918:SF4">
    <property type="entry name" value="CARBOXYLIC ESTER HYDROLASE"/>
    <property type="match status" value="1"/>
</dbReference>
<protein>
    <recommendedName>
        <fullName evidence="2">acetylcholinesterase</fullName>
        <ecNumber evidence="2">3.1.1.7</ecNumber>
    </recommendedName>
</protein>
<comment type="caution">
    <text evidence="12">The sequence shown here is derived from an EMBL/GenBank/DDBJ whole genome shotgun (WGS) entry which is preliminary data.</text>
</comment>
<dbReference type="PANTHER" id="PTHR43918">
    <property type="entry name" value="ACETYLCHOLINESTERASE"/>
    <property type="match status" value="1"/>
</dbReference>
<evidence type="ECO:0000256" key="6">
    <source>
        <dbReference type="ARBA" id="ARBA00023157"/>
    </source>
</evidence>
<dbReference type="GO" id="GO:0003990">
    <property type="term" value="F:acetylcholinesterase activity"/>
    <property type="evidence" value="ECO:0007669"/>
    <property type="project" value="UniProtKB-EC"/>
</dbReference>
<feature type="active site" description="Acyl-ester intermediate" evidence="9">
    <location>
        <position position="214"/>
    </location>
</feature>
<dbReference type="EC" id="3.1.1.7" evidence="2"/>
<dbReference type="PRINTS" id="PR00878">
    <property type="entry name" value="CHOLNESTRASE"/>
</dbReference>
<dbReference type="PROSITE" id="PS00941">
    <property type="entry name" value="CARBOXYLESTERASE_B_2"/>
    <property type="match status" value="1"/>
</dbReference>
<keyword evidence="10" id="KW-0732">Signal</keyword>
<keyword evidence="3" id="KW-0719">Serine esterase</keyword>
<organism evidence="12 13">
    <name type="scientific">Amblyomma americanum</name>
    <name type="common">Lone star tick</name>
    <dbReference type="NCBI Taxonomy" id="6943"/>
    <lineage>
        <taxon>Eukaryota</taxon>
        <taxon>Metazoa</taxon>
        <taxon>Ecdysozoa</taxon>
        <taxon>Arthropoda</taxon>
        <taxon>Chelicerata</taxon>
        <taxon>Arachnida</taxon>
        <taxon>Acari</taxon>
        <taxon>Parasitiformes</taxon>
        <taxon>Ixodida</taxon>
        <taxon>Ixodoidea</taxon>
        <taxon>Ixodidae</taxon>
        <taxon>Amblyomminae</taxon>
        <taxon>Amblyomma</taxon>
    </lineage>
</organism>
<accession>A0AAQ4FMS0</accession>
<dbReference type="GO" id="GO:0005615">
    <property type="term" value="C:extracellular space"/>
    <property type="evidence" value="ECO:0007669"/>
    <property type="project" value="TreeGrafter"/>
</dbReference>
<name>A0AAQ4FMS0_AMBAM</name>
<evidence type="ECO:0000256" key="3">
    <source>
        <dbReference type="ARBA" id="ARBA00022487"/>
    </source>
</evidence>
<dbReference type="Pfam" id="PF00135">
    <property type="entry name" value="COesterase"/>
    <property type="match status" value="1"/>
</dbReference>
<feature type="domain" description="Carboxylesterase type B" evidence="11">
    <location>
        <begin position="17"/>
        <end position="516"/>
    </location>
</feature>
<dbReference type="Gene3D" id="3.40.50.1820">
    <property type="entry name" value="alpha/beta hydrolase"/>
    <property type="match status" value="1"/>
</dbReference>
<comment type="catalytic activity">
    <reaction evidence="8">
        <text>acetylcholine + H2O = choline + acetate + H(+)</text>
        <dbReference type="Rhea" id="RHEA:17561"/>
        <dbReference type="ChEBI" id="CHEBI:15354"/>
        <dbReference type="ChEBI" id="CHEBI:15355"/>
        <dbReference type="ChEBI" id="CHEBI:15377"/>
        <dbReference type="ChEBI" id="CHEBI:15378"/>
        <dbReference type="ChEBI" id="CHEBI:30089"/>
        <dbReference type="EC" id="3.1.1.7"/>
    </reaction>
</comment>
<evidence type="ECO:0000256" key="7">
    <source>
        <dbReference type="ARBA" id="ARBA00023180"/>
    </source>
</evidence>
<dbReference type="InterPro" id="IPR000997">
    <property type="entry name" value="Cholinesterase"/>
</dbReference>
<dbReference type="Proteomes" id="UP001321473">
    <property type="component" value="Unassembled WGS sequence"/>
</dbReference>
<keyword evidence="4" id="KW-0378">Hydrolase</keyword>
<keyword evidence="13" id="KW-1185">Reference proteome</keyword>
<comment type="similarity">
    <text evidence="1">Belongs to the type-B carboxylesterase/lipase family.</text>
</comment>
<evidence type="ECO:0000256" key="5">
    <source>
        <dbReference type="ARBA" id="ARBA00022867"/>
    </source>
</evidence>
<dbReference type="GO" id="GO:0006581">
    <property type="term" value="P:acetylcholine catabolic process"/>
    <property type="evidence" value="ECO:0007669"/>
    <property type="project" value="TreeGrafter"/>
</dbReference>
<evidence type="ECO:0000256" key="9">
    <source>
        <dbReference type="PIRSR" id="PIRSR600997-1"/>
    </source>
</evidence>
<dbReference type="InterPro" id="IPR029058">
    <property type="entry name" value="AB_hydrolase_fold"/>
</dbReference>